<proteinExistence type="predicted"/>
<protein>
    <submittedName>
        <fullName evidence="1">Uncharacterized protein</fullName>
    </submittedName>
</protein>
<reference evidence="1 2" key="1">
    <citation type="journal article" date="2020" name="Elife">
        <title>Loss of centromere function drives karyotype evolution in closely related Malassezia species.</title>
        <authorList>
            <person name="Sankaranarayanan S.R."/>
            <person name="Ianiri G."/>
            <person name="Coelho M.A."/>
            <person name="Reza M.H."/>
            <person name="Thimmappa B.C."/>
            <person name="Ganguly P."/>
            <person name="Vadnala R.N."/>
            <person name="Sun S."/>
            <person name="Siddharthan R."/>
            <person name="Tellgren-Roth C."/>
            <person name="Dawson T.L."/>
            <person name="Heitman J."/>
            <person name="Sanyal K."/>
        </authorList>
    </citation>
    <scope>NUCLEOTIDE SEQUENCE [LARGE SCALE GENOMIC DNA]</scope>
    <source>
        <strain evidence="1">CBS14141</strain>
    </source>
</reference>
<dbReference type="EMBL" id="CP046238">
    <property type="protein sequence ID" value="WFD49469.1"/>
    <property type="molecule type" value="Genomic_DNA"/>
</dbReference>
<evidence type="ECO:0000313" key="1">
    <source>
        <dbReference type="EMBL" id="WFD49469.1"/>
    </source>
</evidence>
<accession>A0ABY8EVA7</accession>
<dbReference type="PANTHER" id="PTHR15633:SF2">
    <property type="entry name" value="NUCLEOLAR PROTEIN 11"/>
    <property type="match status" value="1"/>
</dbReference>
<dbReference type="InterPro" id="IPR042859">
    <property type="entry name" value="NOL11"/>
</dbReference>
<gene>
    <name evidence="1" type="ORF">GLX27_004152</name>
</gene>
<sequence length="763" mass="79741">MTSAARTAAPLLQTPIQLAVHSHSAKDGPHTSLCSSRACNTTRSHVALGDVVRVRGAGVRRRRGLLACVEQGLAITLLDVQTQTPVHTYTLAPSDRACTPPLVVERQGGEAWVRTTYVAFADADAGADASVLWALTEHLDASGRAVPGAAADKRTWRLAGAVEALYALPSGDLLAVRADAVVLLADPLHGDAREKDVLRGAFDTRYDTQLLLGADTPSLLPEPTGAALVLVTGGAEGVAVHVVGVYADAAPHLRAHTHAADATPARDVTSAAWLPHATLAVLQRSGALVTRRIRRGMEEDEAPATTTLAPLRGAAARLVGLSASHLLVLALPTGDARKERAAALVWDVGLATVLAQAEWSLGTAPTGAAHISAAPASETHVAVLVDVPHRDVVRSSVLALPVSVPARGLLVHALHTAAQTAAWVAPRADDAPAAALLGAQHAALLAQLDALAPAERTAQLDALFAAFLHDEGERLRSAAHVKASRKAPKPALPTPFVQAVLRAALPAAEKGAAQPVAPQTLRYLLERNVVSASMVPGDALVPRVRATGDWSTLYLVLRHVPDLAEAQAVAIVRAALAARADPAAPTVARVLQHVLAPPPFSKPALRMALRTHIVDNDEVLILLDVVRCWIDAALHAPLAGAGGARAAEHVRTVPRTRITYRTSDVRAPSLDAVASFGEDVLDTFFPQLLADASTHACLAECTRALTQDAGDLHTLARLSAPLDAFARAEATKGAAKTEAKSKRLALHEASLLVPLYSHESLEV</sequence>
<dbReference type="Proteomes" id="UP000818624">
    <property type="component" value="Chromosome 5"/>
</dbReference>
<dbReference type="PANTHER" id="PTHR15633">
    <property type="entry name" value="NUCLEOLAR PROTEIN 11"/>
    <property type="match status" value="1"/>
</dbReference>
<keyword evidence="2" id="KW-1185">Reference proteome</keyword>
<evidence type="ECO:0000313" key="2">
    <source>
        <dbReference type="Proteomes" id="UP000818624"/>
    </source>
</evidence>
<organism evidence="1 2">
    <name type="scientific">Malassezia furfur</name>
    <name type="common">Pityriasis versicolor infection agent</name>
    <name type="synonym">Pityrosporum furfur</name>
    <dbReference type="NCBI Taxonomy" id="55194"/>
    <lineage>
        <taxon>Eukaryota</taxon>
        <taxon>Fungi</taxon>
        <taxon>Dikarya</taxon>
        <taxon>Basidiomycota</taxon>
        <taxon>Ustilaginomycotina</taxon>
        <taxon>Malasseziomycetes</taxon>
        <taxon>Malasseziales</taxon>
        <taxon>Malasseziaceae</taxon>
        <taxon>Malassezia</taxon>
    </lineage>
</organism>
<name>A0ABY8EVA7_MALFU</name>